<dbReference type="PANTHER" id="PTHR11717:SF7">
    <property type="entry name" value="LOW MOLECULAR WEIGHT PHOSPHOTYROSINE PROTEIN PHOSPHATASE"/>
    <property type="match status" value="1"/>
</dbReference>
<dbReference type="InterPro" id="IPR017867">
    <property type="entry name" value="Tyr_phospatase_low_mol_wt"/>
</dbReference>
<reference evidence="8" key="1">
    <citation type="submission" date="2016-10" db="EMBL/GenBank/DDBJ databases">
        <authorList>
            <person name="Varghese N."/>
            <person name="Submissions S."/>
        </authorList>
    </citation>
    <scope>NUCLEOTIDE SEQUENCE [LARGE SCALE GENOMIC DNA]</scope>
    <source>
        <strain evidence="8">CGMCC 1.6495</strain>
    </source>
</reference>
<proteinExistence type="inferred from homology"/>
<keyword evidence="8" id="KW-1185">Reference proteome</keyword>
<dbReference type="InterPro" id="IPR023485">
    <property type="entry name" value="Ptyr_pPase"/>
</dbReference>
<feature type="domain" description="Phosphotyrosine protein phosphatase I" evidence="6">
    <location>
        <begin position="1"/>
        <end position="149"/>
    </location>
</feature>
<dbReference type="CDD" id="cd16343">
    <property type="entry name" value="LMWPTP"/>
    <property type="match status" value="1"/>
</dbReference>
<dbReference type="InterPro" id="IPR036196">
    <property type="entry name" value="Ptyr_pPase_sf"/>
</dbReference>
<evidence type="ECO:0000313" key="8">
    <source>
        <dbReference type="Proteomes" id="UP000198505"/>
    </source>
</evidence>
<organism evidence="7 8">
    <name type="scientific">Vreelandella subterranea</name>
    <dbReference type="NCBI Taxonomy" id="416874"/>
    <lineage>
        <taxon>Bacteria</taxon>
        <taxon>Pseudomonadati</taxon>
        <taxon>Pseudomonadota</taxon>
        <taxon>Gammaproteobacteria</taxon>
        <taxon>Oceanospirillales</taxon>
        <taxon>Halomonadaceae</taxon>
        <taxon>Vreelandella</taxon>
    </lineage>
</organism>
<evidence type="ECO:0000256" key="2">
    <source>
        <dbReference type="ARBA" id="ARBA00013064"/>
    </source>
</evidence>
<name>A0A1H9QTL3_9GAMM</name>
<dbReference type="EC" id="3.1.3.48" evidence="2"/>
<dbReference type="RefSeq" id="WP_092825244.1">
    <property type="nucleotide sequence ID" value="NZ_FOGS01000002.1"/>
</dbReference>
<dbReference type="InterPro" id="IPR050438">
    <property type="entry name" value="LMW_PTPase"/>
</dbReference>
<evidence type="ECO:0000256" key="3">
    <source>
        <dbReference type="ARBA" id="ARBA00022801"/>
    </source>
</evidence>
<feature type="active site" description="Proton donor" evidence="5">
    <location>
        <position position="123"/>
    </location>
</feature>
<evidence type="ECO:0000256" key="1">
    <source>
        <dbReference type="ARBA" id="ARBA00011063"/>
    </source>
</evidence>
<dbReference type="AlphaFoldDB" id="A0A1H9QTL3"/>
<sequence length="155" mass="16997">MKVLLVCLGNICRSPTAEGVFRRALERAGWQDRVVVDSCGVGRWHLGNAPDPRAQAAAEQRGIDISGLRARQLQAQDFTEFDYVLGMDRDNLSAMLAMKPAHANAHVGLFLDFADLAESEVPDPYYGGDEGFERVFNLLEAAAEGLVAHIQRGKQ</sequence>
<dbReference type="EMBL" id="FOGS01000002">
    <property type="protein sequence ID" value="SER63812.1"/>
    <property type="molecule type" value="Genomic_DNA"/>
</dbReference>
<keyword evidence="4" id="KW-0904">Protein phosphatase</keyword>
<evidence type="ECO:0000256" key="5">
    <source>
        <dbReference type="PIRSR" id="PIRSR617867-1"/>
    </source>
</evidence>
<dbReference type="PRINTS" id="PR00719">
    <property type="entry name" value="LMWPTPASE"/>
</dbReference>
<dbReference type="SUPFAM" id="SSF52788">
    <property type="entry name" value="Phosphotyrosine protein phosphatases I"/>
    <property type="match status" value="1"/>
</dbReference>
<dbReference type="Pfam" id="PF01451">
    <property type="entry name" value="LMWPc"/>
    <property type="match status" value="1"/>
</dbReference>
<evidence type="ECO:0000259" key="6">
    <source>
        <dbReference type="SMART" id="SM00226"/>
    </source>
</evidence>
<dbReference type="FunFam" id="3.40.50.2300:FF:000113">
    <property type="entry name" value="Low molecular weight protein-tyrosine-phosphatase"/>
    <property type="match status" value="1"/>
</dbReference>
<accession>A0A1H9QTL3</accession>
<feature type="active site" description="Nucleophile" evidence="5">
    <location>
        <position position="7"/>
    </location>
</feature>
<evidence type="ECO:0000313" key="7">
    <source>
        <dbReference type="EMBL" id="SER63812.1"/>
    </source>
</evidence>
<dbReference type="Proteomes" id="UP000198505">
    <property type="component" value="Unassembled WGS sequence"/>
</dbReference>
<comment type="similarity">
    <text evidence="1">Belongs to the low molecular weight phosphotyrosine protein phosphatase family.</text>
</comment>
<evidence type="ECO:0000256" key="4">
    <source>
        <dbReference type="ARBA" id="ARBA00022912"/>
    </source>
</evidence>
<dbReference type="GO" id="GO:0004725">
    <property type="term" value="F:protein tyrosine phosphatase activity"/>
    <property type="evidence" value="ECO:0007669"/>
    <property type="project" value="UniProtKB-EC"/>
</dbReference>
<feature type="active site" description="Nucleophile" evidence="5">
    <location>
        <position position="13"/>
    </location>
</feature>
<dbReference type="Gene3D" id="3.40.50.2300">
    <property type="match status" value="1"/>
</dbReference>
<dbReference type="PANTHER" id="PTHR11717">
    <property type="entry name" value="LOW MOLECULAR WEIGHT PROTEIN TYROSINE PHOSPHATASE"/>
    <property type="match status" value="1"/>
</dbReference>
<dbReference type="SMART" id="SM00226">
    <property type="entry name" value="LMWPc"/>
    <property type="match status" value="1"/>
</dbReference>
<keyword evidence="3" id="KW-0378">Hydrolase</keyword>
<gene>
    <name evidence="7" type="ORF">SAMN04487958_10285</name>
</gene>
<dbReference type="STRING" id="416874.SAMN04487958_10285"/>
<protein>
    <recommendedName>
        <fullName evidence="2">protein-tyrosine-phosphatase</fullName>
        <ecNumber evidence="2">3.1.3.48</ecNumber>
    </recommendedName>
</protein>